<keyword evidence="1" id="KW-0808">Transferase</keyword>
<dbReference type="EMBL" id="CP136051">
    <property type="protein sequence ID" value="WOK05850.1"/>
    <property type="molecule type" value="Genomic_DNA"/>
</dbReference>
<evidence type="ECO:0000313" key="3">
    <source>
        <dbReference type="EMBL" id="WOK05850.1"/>
    </source>
</evidence>
<dbReference type="SUPFAM" id="SSF51161">
    <property type="entry name" value="Trimeric LpxA-like enzymes"/>
    <property type="match status" value="1"/>
</dbReference>
<dbReference type="Pfam" id="PF13562">
    <property type="entry name" value="NTP_transf_4"/>
    <property type="match status" value="1"/>
</dbReference>
<dbReference type="RefSeq" id="WP_317488601.1">
    <property type="nucleotide sequence ID" value="NZ_CP136051.1"/>
</dbReference>
<name>A0ABZ0ILF2_9BACT</name>
<evidence type="ECO:0000313" key="4">
    <source>
        <dbReference type="Proteomes" id="UP001302349"/>
    </source>
</evidence>
<dbReference type="Proteomes" id="UP001302349">
    <property type="component" value="Chromosome"/>
</dbReference>
<proteinExistence type="predicted"/>
<protein>
    <submittedName>
        <fullName evidence="3">GlmU family protein</fullName>
    </submittedName>
</protein>
<reference evidence="3 4" key="1">
    <citation type="journal article" date="2023" name="Microbiol. Resour. Announc.">
        <title>Complete Genome Sequence of Imperialibacter roseus strain P4T.</title>
        <authorList>
            <person name="Tizabi D.R."/>
            <person name="Bachvaroff T."/>
            <person name="Hill R.T."/>
        </authorList>
    </citation>
    <scope>NUCLEOTIDE SEQUENCE [LARGE SCALE GENOMIC DNA]</scope>
    <source>
        <strain evidence="3 4">P4T</strain>
    </source>
</reference>
<evidence type="ECO:0000256" key="1">
    <source>
        <dbReference type="ARBA" id="ARBA00022679"/>
    </source>
</evidence>
<dbReference type="InterPro" id="IPR011004">
    <property type="entry name" value="Trimer_LpxA-like_sf"/>
</dbReference>
<organism evidence="3 4">
    <name type="scientific">Imperialibacter roseus</name>
    <dbReference type="NCBI Taxonomy" id="1324217"/>
    <lineage>
        <taxon>Bacteria</taxon>
        <taxon>Pseudomonadati</taxon>
        <taxon>Bacteroidota</taxon>
        <taxon>Cytophagia</taxon>
        <taxon>Cytophagales</taxon>
        <taxon>Flammeovirgaceae</taxon>
        <taxon>Imperialibacter</taxon>
    </lineage>
</organism>
<dbReference type="Gene3D" id="2.160.10.10">
    <property type="entry name" value="Hexapeptide repeat proteins"/>
    <property type="match status" value="1"/>
</dbReference>
<dbReference type="NCBIfam" id="TIGR03991">
    <property type="entry name" value="alt_bact_glmU"/>
    <property type="match status" value="1"/>
</dbReference>
<evidence type="ECO:0000256" key="2">
    <source>
        <dbReference type="ARBA" id="ARBA00023315"/>
    </source>
</evidence>
<sequence>MNIILFDDPILRLQLLPFTYTRPLADIRIGILKVNEKWQKLTGHKVSFLTENYLSAKFPSHFASDNFYIIGALCPTESLVEAIINLGENEGLMVGDYLAAFHSSDQIPYSELASLTPKKKVVFEGEAHLIDRPWRIFQWNGVQIRSDFDLITTGRISEDITDPFTRVYNPENVFIEPGASIKSAIINAENGPVYIGKNAQVMEGAMIRGPFAMGEQSIIGMGAAIRENTTVGPYCKVAGEVSNAVFFGNSNKGHDGYLGNAVLGEWCNLGADTNASNLKNNYANVKVWSFADEAFVDSGLQFCGLLMGDHSKCGINTMFNTGTVVGVSANIFGGGFPKSFVPSFAWGGSEGFTTYRIEQALDTASRVLERRKMPLDETERAILLEVFERSAKFRSWEEE</sequence>
<dbReference type="InterPro" id="IPR023917">
    <property type="entry name" value="Bifunctiontional_GlmU_bac-type"/>
</dbReference>
<keyword evidence="2" id="KW-0012">Acyltransferase</keyword>
<dbReference type="PANTHER" id="PTHR43584">
    <property type="entry name" value="NUCLEOTIDYL TRANSFERASE"/>
    <property type="match status" value="1"/>
</dbReference>
<accession>A0ABZ0ILF2</accession>
<dbReference type="PANTHER" id="PTHR43584:SF8">
    <property type="entry name" value="N-ACETYLMURAMATE ALPHA-1-PHOSPHATE URIDYLYLTRANSFERASE"/>
    <property type="match status" value="1"/>
</dbReference>
<dbReference type="InterPro" id="IPR050065">
    <property type="entry name" value="GlmU-like"/>
</dbReference>
<gene>
    <name evidence="3" type="ORF">RT717_22505</name>
</gene>
<keyword evidence="4" id="KW-1185">Reference proteome</keyword>